<proteinExistence type="predicted"/>
<dbReference type="Proteomes" id="UP000747542">
    <property type="component" value="Unassembled WGS sequence"/>
</dbReference>
<keyword evidence="2" id="KW-1185">Reference proteome</keyword>
<organism evidence="1 2">
    <name type="scientific">Homarus americanus</name>
    <name type="common">American lobster</name>
    <dbReference type="NCBI Taxonomy" id="6706"/>
    <lineage>
        <taxon>Eukaryota</taxon>
        <taxon>Metazoa</taxon>
        <taxon>Ecdysozoa</taxon>
        <taxon>Arthropoda</taxon>
        <taxon>Crustacea</taxon>
        <taxon>Multicrustacea</taxon>
        <taxon>Malacostraca</taxon>
        <taxon>Eumalacostraca</taxon>
        <taxon>Eucarida</taxon>
        <taxon>Decapoda</taxon>
        <taxon>Pleocyemata</taxon>
        <taxon>Astacidea</taxon>
        <taxon>Nephropoidea</taxon>
        <taxon>Nephropidae</taxon>
        <taxon>Homarus</taxon>
    </lineage>
</organism>
<comment type="caution">
    <text evidence="1">The sequence shown here is derived from an EMBL/GenBank/DDBJ whole genome shotgun (WGS) entry which is preliminary data.</text>
</comment>
<dbReference type="AlphaFoldDB" id="A0A8J5NCJ8"/>
<evidence type="ECO:0000313" key="1">
    <source>
        <dbReference type="EMBL" id="KAG7177520.1"/>
    </source>
</evidence>
<name>A0A8J5NCJ8_HOMAM</name>
<sequence length="84" mass="9642">MGSLQNLARHEDVTLFMVEKPLILTNHQNVRPEITSAEQVQESSFIDFVHDEKSVSCCGSCLKQYRLIMLSRDLYGRYGYTGSR</sequence>
<reference evidence="1" key="1">
    <citation type="journal article" date="2021" name="Sci. Adv.">
        <title>The American lobster genome reveals insights on longevity, neural, and immune adaptations.</title>
        <authorList>
            <person name="Polinski J.M."/>
            <person name="Zimin A.V."/>
            <person name="Clark K.F."/>
            <person name="Kohn A.B."/>
            <person name="Sadowski N."/>
            <person name="Timp W."/>
            <person name="Ptitsyn A."/>
            <person name="Khanna P."/>
            <person name="Romanova D.Y."/>
            <person name="Williams P."/>
            <person name="Greenwood S.J."/>
            <person name="Moroz L.L."/>
            <person name="Walt D.R."/>
            <person name="Bodnar A.G."/>
        </authorList>
    </citation>
    <scope>NUCLEOTIDE SEQUENCE</scope>
    <source>
        <strain evidence="1">GMGI-L3</strain>
    </source>
</reference>
<protein>
    <submittedName>
        <fullName evidence="1">Uncharacterized protein</fullName>
    </submittedName>
</protein>
<accession>A0A8J5NCJ8</accession>
<dbReference type="EMBL" id="JAHLQT010001931">
    <property type="protein sequence ID" value="KAG7177520.1"/>
    <property type="molecule type" value="Genomic_DNA"/>
</dbReference>
<evidence type="ECO:0000313" key="2">
    <source>
        <dbReference type="Proteomes" id="UP000747542"/>
    </source>
</evidence>
<gene>
    <name evidence="1" type="ORF">Hamer_G008152</name>
</gene>